<dbReference type="RefSeq" id="WP_145179383.1">
    <property type="nucleotide sequence ID" value="NZ_CP037422.1"/>
</dbReference>
<name>A0A517X285_9PLAN</name>
<accession>A0A517X285</accession>
<organism evidence="1 2">
    <name type="scientific">Gimesia aquarii</name>
    <dbReference type="NCBI Taxonomy" id="2527964"/>
    <lineage>
        <taxon>Bacteria</taxon>
        <taxon>Pseudomonadati</taxon>
        <taxon>Planctomycetota</taxon>
        <taxon>Planctomycetia</taxon>
        <taxon>Planctomycetales</taxon>
        <taxon>Planctomycetaceae</taxon>
        <taxon>Gimesia</taxon>
    </lineage>
</organism>
<evidence type="ECO:0000313" key="1">
    <source>
        <dbReference type="EMBL" id="QDU11615.1"/>
    </source>
</evidence>
<reference evidence="1 2" key="1">
    <citation type="submission" date="2019-03" db="EMBL/GenBank/DDBJ databases">
        <title>Deep-cultivation of Planctomycetes and their phenomic and genomic characterization uncovers novel biology.</title>
        <authorList>
            <person name="Wiegand S."/>
            <person name="Jogler M."/>
            <person name="Boedeker C."/>
            <person name="Pinto D."/>
            <person name="Vollmers J."/>
            <person name="Rivas-Marin E."/>
            <person name="Kohn T."/>
            <person name="Peeters S.H."/>
            <person name="Heuer A."/>
            <person name="Rast P."/>
            <person name="Oberbeckmann S."/>
            <person name="Bunk B."/>
            <person name="Jeske O."/>
            <person name="Meyerdierks A."/>
            <person name="Storesund J.E."/>
            <person name="Kallscheuer N."/>
            <person name="Luecker S."/>
            <person name="Lage O.M."/>
            <person name="Pohl T."/>
            <person name="Merkel B.J."/>
            <person name="Hornburger P."/>
            <person name="Mueller R.-W."/>
            <person name="Bruemmer F."/>
            <person name="Labrenz M."/>
            <person name="Spormann A.M."/>
            <person name="Op den Camp H."/>
            <person name="Overmann J."/>
            <person name="Amann R."/>
            <person name="Jetten M.S.M."/>
            <person name="Mascher T."/>
            <person name="Medema M.H."/>
            <person name="Devos D.P."/>
            <person name="Kaster A.-K."/>
            <person name="Ovreas L."/>
            <person name="Rohde M."/>
            <person name="Galperin M.Y."/>
            <person name="Jogler C."/>
        </authorList>
    </citation>
    <scope>NUCLEOTIDE SEQUENCE [LARGE SCALE GENOMIC DNA]</scope>
    <source>
        <strain evidence="1 2">V202</strain>
    </source>
</reference>
<keyword evidence="2" id="KW-1185">Reference proteome</keyword>
<dbReference type="Proteomes" id="UP000318384">
    <property type="component" value="Chromosome"/>
</dbReference>
<dbReference type="AlphaFoldDB" id="A0A517X285"/>
<evidence type="ECO:0000313" key="2">
    <source>
        <dbReference type="Proteomes" id="UP000318384"/>
    </source>
</evidence>
<dbReference type="EMBL" id="CP037422">
    <property type="protein sequence ID" value="QDU11615.1"/>
    <property type="molecule type" value="Genomic_DNA"/>
</dbReference>
<gene>
    <name evidence="1" type="ORF">V202x_50390</name>
</gene>
<proteinExistence type="predicted"/>
<protein>
    <submittedName>
        <fullName evidence="1">Uncharacterized protein</fullName>
    </submittedName>
</protein>
<dbReference type="OrthoDB" id="281357at2"/>
<sequence length="88" mass="10232">MAEYSNYQKDVIKRYYDNRDSIDQQKLAELCTNLYLAEGKKKAKLWDKARDIMERLEIPASRIDHILTSEDPAVLAELVKDLESGSIR</sequence>